<keyword evidence="7" id="KW-0547">Nucleotide-binding</keyword>
<dbReference type="SMART" id="SM00852">
    <property type="entry name" value="MoCF_biosynth"/>
    <property type="match status" value="1"/>
</dbReference>
<reference evidence="15 16" key="1">
    <citation type="submission" date="2019-01" db="EMBL/GenBank/DDBJ databases">
        <title>Nuclear Genome Assembly of the Microalgal Biofuel strain Nannochloropsis salina CCMP1776.</title>
        <authorList>
            <person name="Hovde B."/>
        </authorList>
    </citation>
    <scope>NUCLEOTIDE SEQUENCE [LARGE SCALE GENOMIC DNA]</scope>
    <source>
        <strain evidence="15 16">CCMP1776</strain>
    </source>
</reference>
<evidence type="ECO:0000256" key="8">
    <source>
        <dbReference type="ARBA" id="ARBA00022827"/>
    </source>
</evidence>
<feature type="compositionally biased region" description="Gly residues" evidence="13">
    <location>
        <begin position="269"/>
        <end position="278"/>
    </location>
</feature>
<dbReference type="InterPro" id="IPR014729">
    <property type="entry name" value="Rossmann-like_a/b/a_fold"/>
</dbReference>
<dbReference type="AlphaFoldDB" id="A0A4D9D3X7"/>
<feature type="region of interest" description="Disordered" evidence="13">
    <location>
        <begin position="334"/>
        <end position="371"/>
    </location>
</feature>
<dbReference type="Pfam" id="PF01507">
    <property type="entry name" value="PAPS_reduct"/>
    <property type="match status" value="1"/>
</dbReference>
<evidence type="ECO:0000259" key="14">
    <source>
        <dbReference type="SMART" id="SM00852"/>
    </source>
</evidence>
<keyword evidence="16" id="KW-1185">Reference proteome</keyword>
<dbReference type="InterPro" id="IPR036425">
    <property type="entry name" value="MoaB/Mog-like_dom_sf"/>
</dbReference>
<keyword evidence="8" id="KW-0274">FAD</keyword>
<dbReference type="Pfam" id="PF00994">
    <property type="entry name" value="MoCF_biosynth"/>
    <property type="match status" value="1"/>
</dbReference>
<dbReference type="InterPro" id="IPR002500">
    <property type="entry name" value="PAPS_reduct_dom"/>
</dbReference>
<keyword evidence="3" id="KW-0285">Flavoprotein</keyword>
<dbReference type="EMBL" id="SDOX01000020">
    <property type="protein sequence ID" value="TFJ84145.1"/>
    <property type="molecule type" value="Genomic_DNA"/>
</dbReference>
<sequence length="682" mass="72762">MRASILSTSTATPVSGALVNSTSASGQDRGAYDDALTLYKTLRANDDSSMADKVHTALDVVEQALRLYGPSHVFASYNGGKDAVVVMHLLRAALARHVQAYDLDSPAPADTASSSPSSGPSTIPRPRLVYFEQPSTEFPEVKALVSQTTQRYDLDLRVYQDVPFAQGLKACIEGEGGAPLAFLLGTRKGDPNCKEQETFAPSSTWMPAFMRVNPILSWTYGEIWHFLRRYNLPYCSLYDQGYTSLGKVDDTRPNPALAKPRARDDAQEGGDGGGVGGVGGGEFYPAYRLTDWDLERAGRVDKKKEATARAVSEEGVEGDGCRAVEEAAAAAAKAAAQGEGKTPVMSTKASSKGWNKASGGQSKEAAEGGGSRESVKTAGLVIIGDEILKGKTSDTNSLYAARRLREKGVAVQRIVVLSDNHADIEQEVRRQASLFDVVITSGGVGPTHDDITIKAVAAALGLGVQENEEMIQRLQDAYGVASRDDLSEGQRKMALLPEQARLRVPPPPPSPTPAPTPPSAFTTEAATVAATTATVAAVVAVASKTKVWPILMCGNVYVLPGVPSFFEAKMDTIVDHFLNHFPIYTRKIVLGLDEVEIVEALNQAVARFEPDGCVFGSYPFYGETRPRVVITLESGCEKTVEAATAFLIESIPKEAVLQVGKDDDLRGGEGQVLDGEIPGSHP</sequence>
<evidence type="ECO:0000256" key="2">
    <source>
        <dbReference type="ARBA" id="ARBA00012393"/>
    </source>
</evidence>
<evidence type="ECO:0000256" key="1">
    <source>
        <dbReference type="ARBA" id="ARBA00004726"/>
    </source>
</evidence>
<evidence type="ECO:0000256" key="9">
    <source>
        <dbReference type="ARBA" id="ARBA00022840"/>
    </source>
</evidence>
<evidence type="ECO:0000256" key="12">
    <source>
        <dbReference type="ARBA" id="ARBA00049494"/>
    </source>
</evidence>
<evidence type="ECO:0000256" key="13">
    <source>
        <dbReference type="SAM" id="MobiDB-lite"/>
    </source>
</evidence>
<organism evidence="15 16">
    <name type="scientific">Nannochloropsis salina CCMP1776</name>
    <dbReference type="NCBI Taxonomy" id="1027361"/>
    <lineage>
        <taxon>Eukaryota</taxon>
        <taxon>Sar</taxon>
        <taxon>Stramenopiles</taxon>
        <taxon>Ochrophyta</taxon>
        <taxon>Eustigmatophyceae</taxon>
        <taxon>Eustigmatales</taxon>
        <taxon>Monodopsidaceae</taxon>
        <taxon>Microchloropsis</taxon>
        <taxon>Microchloropsis salina</taxon>
    </lineage>
</organism>
<dbReference type="Gene3D" id="3.40.50.620">
    <property type="entry name" value="HUPs"/>
    <property type="match status" value="1"/>
</dbReference>
<feature type="region of interest" description="Disordered" evidence="13">
    <location>
        <begin position="249"/>
        <end position="278"/>
    </location>
</feature>
<proteinExistence type="predicted"/>
<dbReference type="GO" id="GO:0005524">
    <property type="term" value="F:ATP binding"/>
    <property type="evidence" value="ECO:0007669"/>
    <property type="project" value="UniProtKB-KW"/>
</dbReference>
<evidence type="ECO:0000256" key="10">
    <source>
        <dbReference type="ARBA" id="ARBA00031145"/>
    </source>
</evidence>
<evidence type="ECO:0000256" key="5">
    <source>
        <dbReference type="ARBA" id="ARBA00022679"/>
    </source>
</evidence>
<dbReference type="InterPro" id="IPR056596">
    <property type="entry name" value="FLAD1_M"/>
</dbReference>
<dbReference type="SUPFAM" id="SSF53218">
    <property type="entry name" value="Molybdenum cofactor biosynthesis proteins"/>
    <property type="match status" value="1"/>
</dbReference>
<keyword evidence="5" id="KW-0808">Transferase</keyword>
<dbReference type="CDD" id="cd00885">
    <property type="entry name" value="cinA"/>
    <property type="match status" value="1"/>
</dbReference>
<dbReference type="PANTHER" id="PTHR23293:SF9">
    <property type="entry name" value="FAD SYNTHASE"/>
    <property type="match status" value="1"/>
</dbReference>
<evidence type="ECO:0000256" key="4">
    <source>
        <dbReference type="ARBA" id="ARBA00022643"/>
    </source>
</evidence>
<evidence type="ECO:0000313" key="16">
    <source>
        <dbReference type="Proteomes" id="UP000355283"/>
    </source>
</evidence>
<dbReference type="Proteomes" id="UP000355283">
    <property type="component" value="Unassembled WGS sequence"/>
</dbReference>
<protein>
    <recommendedName>
        <fullName evidence="2">FAD synthase</fullName>
        <ecNumber evidence="2">2.7.7.2</ecNumber>
    </recommendedName>
    <alternativeName>
        <fullName evidence="10">FAD pyrophosphorylase</fullName>
    </alternativeName>
    <alternativeName>
        <fullName evidence="11">FMN adenylyltransferase</fullName>
    </alternativeName>
</protein>
<dbReference type="InterPro" id="IPR001453">
    <property type="entry name" value="MoaB/Mog_dom"/>
</dbReference>
<comment type="pathway">
    <text evidence="1">Cofactor biosynthesis; FAD biosynthesis; FAD from FMN: step 1/1.</text>
</comment>
<keyword evidence="9" id="KW-0067">ATP-binding</keyword>
<evidence type="ECO:0000256" key="6">
    <source>
        <dbReference type="ARBA" id="ARBA00022695"/>
    </source>
</evidence>
<dbReference type="Gene3D" id="3.40.980.10">
    <property type="entry name" value="MoaB/Mog-like domain"/>
    <property type="match status" value="1"/>
</dbReference>
<comment type="catalytic activity">
    <reaction evidence="12">
        <text>FMN + ATP + H(+) = FAD + diphosphate</text>
        <dbReference type="Rhea" id="RHEA:17237"/>
        <dbReference type="ChEBI" id="CHEBI:15378"/>
        <dbReference type="ChEBI" id="CHEBI:30616"/>
        <dbReference type="ChEBI" id="CHEBI:33019"/>
        <dbReference type="ChEBI" id="CHEBI:57692"/>
        <dbReference type="ChEBI" id="CHEBI:58210"/>
        <dbReference type="EC" id="2.7.7.2"/>
    </reaction>
</comment>
<dbReference type="Pfam" id="PF24102">
    <property type="entry name" value="FLAD1_M"/>
    <property type="match status" value="1"/>
</dbReference>
<feature type="region of interest" description="Disordered" evidence="13">
    <location>
        <begin position="105"/>
        <end position="126"/>
    </location>
</feature>
<dbReference type="PANTHER" id="PTHR23293">
    <property type="entry name" value="FAD SYNTHETASE-RELATED FMN ADENYLYLTRANSFERASE"/>
    <property type="match status" value="1"/>
</dbReference>
<dbReference type="GO" id="GO:0006747">
    <property type="term" value="P:FAD biosynthetic process"/>
    <property type="evidence" value="ECO:0007669"/>
    <property type="project" value="TreeGrafter"/>
</dbReference>
<feature type="compositionally biased region" description="Polar residues" evidence="13">
    <location>
        <begin position="344"/>
        <end position="361"/>
    </location>
</feature>
<evidence type="ECO:0000256" key="7">
    <source>
        <dbReference type="ARBA" id="ARBA00022741"/>
    </source>
</evidence>
<dbReference type="OrthoDB" id="270728at2759"/>
<dbReference type="CDD" id="cd23948">
    <property type="entry name" value="FAD_synthase"/>
    <property type="match status" value="1"/>
</dbReference>
<dbReference type="SUPFAM" id="SSF52402">
    <property type="entry name" value="Adenine nucleotide alpha hydrolases-like"/>
    <property type="match status" value="1"/>
</dbReference>
<gene>
    <name evidence="15" type="ORF">NSK_004618</name>
</gene>
<feature type="domain" description="MoaB/Mog" evidence="14">
    <location>
        <begin position="379"/>
        <end position="580"/>
    </location>
</feature>
<evidence type="ECO:0000256" key="3">
    <source>
        <dbReference type="ARBA" id="ARBA00022630"/>
    </source>
</evidence>
<accession>A0A4D9D3X7</accession>
<evidence type="ECO:0000256" key="11">
    <source>
        <dbReference type="ARBA" id="ARBA00031871"/>
    </source>
</evidence>
<name>A0A4D9D3X7_9STRA</name>
<comment type="caution">
    <text evidence="15">The sequence shown here is derived from an EMBL/GenBank/DDBJ whole genome shotgun (WGS) entry which is preliminary data.</text>
</comment>
<evidence type="ECO:0000313" key="15">
    <source>
        <dbReference type="EMBL" id="TFJ84145.1"/>
    </source>
</evidence>
<dbReference type="EC" id="2.7.7.2" evidence="2"/>
<keyword evidence="4" id="KW-0288">FMN</keyword>
<dbReference type="GO" id="GO:0003919">
    <property type="term" value="F:FMN adenylyltransferase activity"/>
    <property type="evidence" value="ECO:0007669"/>
    <property type="project" value="UniProtKB-EC"/>
</dbReference>
<keyword evidence="6" id="KW-0548">Nucleotidyltransferase</keyword>